<proteinExistence type="predicted"/>
<protein>
    <submittedName>
        <fullName evidence="1">Uncharacterized protein</fullName>
    </submittedName>
</protein>
<organism evidence="1">
    <name type="scientific">marine sediment metagenome</name>
    <dbReference type="NCBI Taxonomy" id="412755"/>
    <lineage>
        <taxon>unclassified sequences</taxon>
        <taxon>metagenomes</taxon>
        <taxon>ecological metagenomes</taxon>
    </lineage>
</organism>
<gene>
    <name evidence="1" type="ORF">LCGC14_0999610</name>
</gene>
<evidence type="ECO:0000313" key="1">
    <source>
        <dbReference type="EMBL" id="KKN14092.1"/>
    </source>
</evidence>
<comment type="caution">
    <text evidence="1">The sequence shown here is derived from an EMBL/GenBank/DDBJ whole genome shotgun (WGS) entry which is preliminary data.</text>
</comment>
<dbReference type="EMBL" id="LAZR01003853">
    <property type="protein sequence ID" value="KKN14092.1"/>
    <property type="molecule type" value="Genomic_DNA"/>
</dbReference>
<accession>A0A0F9NPX8</accession>
<reference evidence="1" key="1">
    <citation type="journal article" date="2015" name="Nature">
        <title>Complex archaea that bridge the gap between prokaryotes and eukaryotes.</title>
        <authorList>
            <person name="Spang A."/>
            <person name="Saw J.H."/>
            <person name="Jorgensen S.L."/>
            <person name="Zaremba-Niedzwiedzka K."/>
            <person name="Martijn J."/>
            <person name="Lind A.E."/>
            <person name="van Eijk R."/>
            <person name="Schleper C."/>
            <person name="Guy L."/>
            <person name="Ettema T.J."/>
        </authorList>
    </citation>
    <scope>NUCLEOTIDE SEQUENCE</scope>
</reference>
<sequence length="72" mass="8449">MDQNEIKQLIEEEATYVYSGTEVVLTGRFADKTNQRGNKNYLFEVKSTDEHGPTFVKWVRMSELHKIQGERK</sequence>
<dbReference type="AlphaFoldDB" id="A0A0F9NPX8"/>
<name>A0A0F9NPX8_9ZZZZ</name>